<feature type="region of interest" description="Disordered" evidence="1">
    <location>
        <begin position="1"/>
        <end position="50"/>
    </location>
</feature>
<name>A0A6C0IY26_9ZZZZ</name>
<reference evidence="2" key="1">
    <citation type="journal article" date="2020" name="Nature">
        <title>Giant virus diversity and host interactions through global metagenomics.</title>
        <authorList>
            <person name="Schulz F."/>
            <person name="Roux S."/>
            <person name="Paez-Espino D."/>
            <person name="Jungbluth S."/>
            <person name="Walsh D.A."/>
            <person name="Denef V.J."/>
            <person name="McMahon K.D."/>
            <person name="Konstantinidis K.T."/>
            <person name="Eloe-Fadrosh E.A."/>
            <person name="Kyrpides N.C."/>
            <person name="Woyke T."/>
        </authorList>
    </citation>
    <scope>NUCLEOTIDE SEQUENCE</scope>
    <source>
        <strain evidence="2">GVMAG-M-3300025626-8</strain>
    </source>
</reference>
<organism evidence="2">
    <name type="scientific">viral metagenome</name>
    <dbReference type="NCBI Taxonomy" id="1070528"/>
    <lineage>
        <taxon>unclassified sequences</taxon>
        <taxon>metagenomes</taxon>
        <taxon>organismal metagenomes</taxon>
    </lineage>
</organism>
<evidence type="ECO:0000313" key="2">
    <source>
        <dbReference type="EMBL" id="QHT98218.1"/>
    </source>
</evidence>
<dbReference type="EMBL" id="MN740290">
    <property type="protein sequence ID" value="QHT98218.1"/>
    <property type="molecule type" value="Genomic_DNA"/>
</dbReference>
<proteinExistence type="predicted"/>
<dbReference type="AlphaFoldDB" id="A0A6C0IY26"/>
<accession>A0A6C0IY26</accession>
<evidence type="ECO:0000256" key="1">
    <source>
        <dbReference type="SAM" id="MobiDB-lite"/>
    </source>
</evidence>
<sequence>MSHIAKENERYLARVKTSMDREKQHHLERQQEREAAKELRQTERNEARELQNYQHDIEKQQRDERNIKLTQSNDRYSDIWIASTGLSVPQIISLTLRGGDAGHLLNKLELRVYNRSSKKSEDINLINFIKRLHEKMFPNLQVSQRGQVFLDDIVIPARVYFFIYYHWMLCTGQAQKPIQFKN</sequence>
<protein>
    <submittedName>
        <fullName evidence="2">Uncharacterized protein</fullName>
    </submittedName>
</protein>